<comment type="caution">
    <text evidence="2">The sequence shown here is derived from an EMBL/GenBank/DDBJ whole genome shotgun (WGS) entry which is preliminary data.</text>
</comment>
<dbReference type="AlphaFoldDB" id="A0A3P3W332"/>
<proteinExistence type="predicted"/>
<dbReference type="EMBL" id="RQVS01000002">
    <property type="protein sequence ID" value="RRJ88336.1"/>
    <property type="molecule type" value="Genomic_DNA"/>
</dbReference>
<sequence>MFGWFRNLTKKSTIVDNSLLLDEPDYGELPQALEAEVVEVSASSPALAPAQPAAPARPAAPEPAAAQPKVEAPTAPVEAADEARPEPVPSASAPLAEVAEPASAIEEPIAAEPAALDPTTADAEAEAIFDGIVPAPSVRPAMPLSAHPNFAGLDLAVWEPTAPRLLQPEAALTPEAQQELLKLFDDLFGPSGRYRLEWRTDRRRGDDAMFAEIMTADLVRRVQNTIADVAELERIEPLKMITAAPQEDEELPRAS</sequence>
<feature type="region of interest" description="Disordered" evidence="1">
    <location>
        <begin position="46"/>
        <end position="101"/>
    </location>
</feature>
<dbReference type="RefSeq" id="WP_124969520.1">
    <property type="nucleotide sequence ID" value="NZ_RQVS01000002.1"/>
</dbReference>
<keyword evidence="3" id="KW-1185">Reference proteome</keyword>
<evidence type="ECO:0000313" key="2">
    <source>
        <dbReference type="EMBL" id="RRJ88336.1"/>
    </source>
</evidence>
<reference evidence="2 3" key="1">
    <citation type="submission" date="2018-11" db="EMBL/GenBank/DDBJ databases">
        <title>YIM 102482-1 draft genome.</title>
        <authorList>
            <person name="Li G."/>
            <person name="Jiang Y."/>
        </authorList>
    </citation>
    <scope>NUCLEOTIDE SEQUENCE [LARGE SCALE GENOMIC DNA]</scope>
    <source>
        <strain evidence="2 3">YIM 102482-1</strain>
    </source>
</reference>
<accession>A0A3P3W332</accession>
<evidence type="ECO:0000256" key="1">
    <source>
        <dbReference type="SAM" id="MobiDB-lite"/>
    </source>
</evidence>
<feature type="compositionally biased region" description="Low complexity" evidence="1">
    <location>
        <begin position="46"/>
        <end position="73"/>
    </location>
</feature>
<organism evidence="2 3">
    <name type="scientific">Gulosibacter macacae</name>
    <dbReference type="NCBI Taxonomy" id="2488791"/>
    <lineage>
        <taxon>Bacteria</taxon>
        <taxon>Bacillati</taxon>
        <taxon>Actinomycetota</taxon>
        <taxon>Actinomycetes</taxon>
        <taxon>Micrococcales</taxon>
        <taxon>Microbacteriaceae</taxon>
        <taxon>Gulosibacter</taxon>
    </lineage>
</organism>
<protein>
    <submittedName>
        <fullName evidence="2">Uncharacterized protein</fullName>
    </submittedName>
</protein>
<gene>
    <name evidence="2" type="ORF">EG850_02535</name>
</gene>
<dbReference type="OrthoDB" id="5124009at2"/>
<evidence type="ECO:0000313" key="3">
    <source>
        <dbReference type="Proteomes" id="UP000274391"/>
    </source>
</evidence>
<name>A0A3P3W332_9MICO</name>
<dbReference type="Proteomes" id="UP000274391">
    <property type="component" value="Unassembled WGS sequence"/>
</dbReference>